<protein>
    <recommendedName>
        <fullName evidence="3">DUF6534 domain-containing protein</fullName>
    </recommendedName>
</protein>
<evidence type="ECO:0000256" key="1">
    <source>
        <dbReference type="SAM" id="MobiDB-lite"/>
    </source>
</evidence>
<reference evidence="4 5" key="1">
    <citation type="submission" date="2022-09" db="EMBL/GenBank/DDBJ databases">
        <authorList>
            <person name="Palmer J.M."/>
        </authorList>
    </citation>
    <scope>NUCLEOTIDE SEQUENCE [LARGE SCALE GENOMIC DNA]</scope>
    <source>
        <strain evidence="4 5">DSM 7382</strain>
    </source>
</reference>
<name>A0AAW0FZV8_9APHY</name>
<dbReference type="InterPro" id="IPR045339">
    <property type="entry name" value="DUF6534"/>
</dbReference>
<keyword evidence="2" id="KW-0472">Membrane</keyword>
<sequence>MSGVRVDNTLGAGFVSCIFVAILYGITLLQCFIYAQNCKNDAKILKGTCQFNEVIENVTSLKPKYAEYWIPSTSYALYWYTITHYDDPHIVSVIPWMIPVGVLILTPINDGIIRLWFLYRIWIRKGLDIRHDDPAVITPLVVSESNRILVSALGLLSFGVLGIGVGFGCKGTTLKTFPEFAKFSWILYVGLGMLMFVDVCMAGTLVWLLYRKRLTVVSKRTDSVINTIMAYIIHTGLLTSVLTISCFITYATMPKNYVFLALYFPQSKLYLNSFLASLNARESLKREMQPDPMQRLSWPRSSLRENPRNSPIVFKQPNSLPIAMISNKTTETRDQGSSASSLTGRDWQATVSVEREVFVTCDP</sequence>
<dbReference type="PANTHER" id="PTHR40465:SF1">
    <property type="entry name" value="DUF6534 DOMAIN-CONTAINING PROTEIN"/>
    <property type="match status" value="1"/>
</dbReference>
<feature type="domain" description="DUF6534" evidence="3">
    <location>
        <begin position="195"/>
        <end position="283"/>
    </location>
</feature>
<feature type="transmembrane region" description="Helical" evidence="2">
    <location>
        <begin position="231"/>
        <end position="251"/>
    </location>
</feature>
<keyword evidence="2" id="KW-1133">Transmembrane helix</keyword>
<feature type="region of interest" description="Disordered" evidence="1">
    <location>
        <begin position="289"/>
        <end position="315"/>
    </location>
</feature>
<comment type="caution">
    <text evidence="4">The sequence shown here is derived from an EMBL/GenBank/DDBJ whole genome shotgun (WGS) entry which is preliminary data.</text>
</comment>
<dbReference type="Proteomes" id="UP001385951">
    <property type="component" value="Unassembled WGS sequence"/>
</dbReference>
<feature type="transmembrane region" description="Helical" evidence="2">
    <location>
        <begin position="94"/>
        <end position="117"/>
    </location>
</feature>
<dbReference type="EMBL" id="JASBNA010000016">
    <property type="protein sequence ID" value="KAK7686541.1"/>
    <property type="molecule type" value="Genomic_DNA"/>
</dbReference>
<feature type="transmembrane region" description="Helical" evidence="2">
    <location>
        <begin position="185"/>
        <end position="210"/>
    </location>
</feature>
<evidence type="ECO:0000256" key="2">
    <source>
        <dbReference type="SAM" id="Phobius"/>
    </source>
</evidence>
<keyword evidence="2" id="KW-0812">Transmembrane</keyword>
<dbReference type="PANTHER" id="PTHR40465">
    <property type="entry name" value="CHROMOSOME 1, WHOLE GENOME SHOTGUN SEQUENCE"/>
    <property type="match status" value="1"/>
</dbReference>
<evidence type="ECO:0000259" key="3">
    <source>
        <dbReference type="Pfam" id="PF20152"/>
    </source>
</evidence>
<proteinExistence type="predicted"/>
<feature type="transmembrane region" description="Helical" evidence="2">
    <location>
        <begin position="148"/>
        <end position="165"/>
    </location>
</feature>
<evidence type="ECO:0000313" key="5">
    <source>
        <dbReference type="Proteomes" id="UP001385951"/>
    </source>
</evidence>
<accession>A0AAW0FZV8</accession>
<dbReference type="Pfam" id="PF20152">
    <property type="entry name" value="DUF6534"/>
    <property type="match status" value="1"/>
</dbReference>
<gene>
    <name evidence="4" type="ORF">QCA50_010141</name>
</gene>
<organism evidence="4 5">
    <name type="scientific">Cerrena zonata</name>
    <dbReference type="NCBI Taxonomy" id="2478898"/>
    <lineage>
        <taxon>Eukaryota</taxon>
        <taxon>Fungi</taxon>
        <taxon>Dikarya</taxon>
        <taxon>Basidiomycota</taxon>
        <taxon>Agaricomycotina</taxon>
        <taxon>Agaricomycetes</taxon>
        <taxon>Polyporales</taxon>
        <taxon>Cerrenaceae</taxon>
        <taxon>Cerrena</taxon>
    </lineage>
</organism>
<keyword evidence="5" id="KW-1185">Reference proteome</keyword>
<dbReference type="AlphaFoldDB" id="A0AAW0FZV8"/>
<evidence type="ECO:0000313" key="4">
    <source>
        <dbReference type="EMBL" id="KAK7686541.1"/>
    </source>
</evidence>
<feature type="transmembrane region" description="Helical" evidence="2">
    <location>
        <begin position="12"/>
        <end position="35"/>
    </location>
</feature>